<sequence length="61" mass="7289">MLRHYLYRSGKIPTSVHPFVKQELLDPSNSAQRFQLRRIIGRIQIIVFPILRVIFCKKTKH</sequence>
<name>A0A7C3KJ24_9CYAN</name>
<gene>
    <name evidence="1" type="ORF">ENR64_25475</name>
</gene>
<reference evidence="1" key="1">
    <citation type="journal article" date="2020" name="mSystems">
        <title>Genome- and Community-Level Interaction Insights into Carbon Utilization and Element Cycling Functions of Hydrothermarchaeota in Hydrothermal Sediment.</title>
        <authorList>
            <person name="Zhou Z."/>
            <person name="Liu Y."/>
            <person name="Xu W."/>
            <person name="Pan J."/>
            <person name="Luo Z.H."/>
            <person name="Li M."/>
        </authorList>
    </citation>
    <scope>NUCLEOTIDE SEQUENCE [LARGE SCALE GENOMIC DNA]</scope>
    <source>
        <strain evidence="1">SpSt-418</strain>
    </source>
</reference>
<proteinExistence type="predicted"/>
<dbReference type="AlphaFoldDB" id="A0A7C3KJ24"/>
<organism evidence="1">
    <name type="scientific">Oscillatoriales cyanobacterium SpSt-418</name>
    <dbReference type="NCBI Taxonomy" id="2282169"/>
    <lineage>
        <taxon>Bacteria</taxon>
        <taxon>Bacillati</taxon>
        <taxon>Cyanobacteriota</taxon>
        <taxon>Cyanophyceae</taxon>
        <taxon>Oscillatoriophycideae</taxon>
        <taxon>Oscillatoriales</taxon>
    </lineage>
</organism>
<protein>
    <submittedName>
        <fullName evidence="1">Uncharacterized protein</fullName>
    </submittedName>
</protein>
<dbReference type="EMBL" id="DSRU01000362">
    <property type="protein sequence ID" value="HFN01046.1"/>
    <property type="molecule type" value="Genomic_DNA"/>
</dbReference>
<comment type="caution">
    <text evidence="1">The sequence shown here is derived from an EMBL/GenBank/DDBJ whole genome shotgun (WGS) entry which is preliminary data.</text>
</comment>
<evidence type="ECO:0000313" key="1">
    <source>
        <dbReference type="EMBL" id="HFN01046.1"/>
    </source>
</evidence>
<accession>A0A7C3KJ24</accession>